<keyword evidence="2" id="KW-0472">Membrane</keyword>
<evidence type="ECO:0000313" key="3">
    <source>
        <dbReference type="EMBL" id="PWN30566.1"/>
    </source>
</evidence>
<gene>
    <name evidence="3" type="ORF">BDZ90DRAFT_229582</name>
</gene>
<dbReference type="GeneID" id="37026948"/>
<evidence type="ECO:0000256" key="2">
    <source>
        <dbReference type="SAM" id="Phobius"/>
    </source>
</evidence>
<dbReference type="AlphaFoldDB" id="A0A316UZ53"/>
<organism evidence="3 4">
    <name type="scientific">Jaminaea rosea</name>
    <dbReference type="NCBI Taxonomy" id="1569628"/>
    <lineage>
        <taxon>Eukaryota</taxon>
        <taxon>Fungi</taxon>
        <taxon>Dikarya</taxon>
        <taxon>Basidiomycota</taxon>
        <taxon>Ustilaginomycotina</taxon>
        <taxon>Exobasidiomycetes</taxon>
        <taxon>Microstromatales</taxon>
        <taxon>Microstromatales incertae sedis</taxon>
        <taxon>Jaminaea</taxon>
    </lineage>
</organism>
<dbReference type="PANTHER" id="PTHR13281:SF0">
    <property type="entry name" value="TRANSMEMBRANE PROTEIN 70, MITOCHONDRIAL"/>
    <property type="match status" value="1"/>
</dbReference>
<feature type="region of interest" description="Disordered" evidence="1">
    <location>
        <begin position="58"/>
        <end position="86"/>
    </location>
</feature>
<evidence type="ECO:0000313" key="4">
    <source>
        <dbReference type="Proteomes" id="UP000245884"/>
    </source>
</evidence>
<dbReference type="GO" id="GO:0031966">
    <property type="term" value="C:mitochondrial membrane"/>
    <property type="evidence" value="ECO:0007669"/>
    <property type="project" value="TreeGrafter"/>
</dbReference>
<name>A0A316UZ53_9BASI</name>
<dbReference type="Proteomes" id="UP000245884">
    <property type="component" value="Unassembled WGS sequence"/>
</dbReference>
<sequence length="295" mass="32186">MLDVGLGVARSARLLSTRAMSLNQLDHRNISSLIGTAAKTASLPTATLRRPVYQALPRQRHFSSSSSRLNTPLPPEEAFRPAATTSSAPQAPLATYLGPMSRTFYRLKLFSMTSLLFASSLTPVFLFAPAEGVTLAARCGIVAMALGTSGVSTALVAWIGKPYVGRMALRKGEKGQAMIEANNLSWRLRPFQTTIYRPSFIRPTSRPFANWELPEEPGAVDDLQAILADSSSGSESGARRFLIAETKDLKTDRVVGSWWGQVDDAGQVKCTGQGKPVRHFQVHEELLGDEWRILN</sequence>
<feature type="transmembrane region" description="Helical" evidence="2">
    <location>
        <begin position="135"/>
        <end position="160"/>
    </location>
</feature>
<accession>A0A316UZ53</accession>
<proteinExistence type="predicted"/>
<dbReference type="PANTHER" id="PTHR13281">
    <property type="entry name" value="TRANSMEMBRANE PROTEIN 70, MITOCHONDRIAL"/>
    <property type="match status" value="1"/>
</dbReference>
<keyword evidence="2" id="KW-1133">Transmembrane helix</keyword>
<feature type="transmembrane region" description="Helical" evidence="2">
    <location>
        <begin position="109"/>
        <end position="129"/>
    </location>
</feature>
<keyword evidence="4" id="KW-1185">Reference proteome</keyword>
<evidence type="ECO:0000256" key="1">
    <source>
        <dbReference type="SAM" id="MobiDB-lite"/>
    </source>
</evidence>
<dbReference type="OrthoDB" id="5386199at2759"/>
<protein>
    <submittedName>
        <fullName evidence="3">Uncharacterized protein</fullName>
    </submittedName>
</protein>
<reference evidence="3 4" key="1">
    <citation type="journal article" date="2018" name="Mol. Biol. Evol.">
        <title>Broad Genomic Sampling Reveals a Smut Pathogenic Ancestry of the Fungal Clade Ustilaginomycotina.</title>
        <authorList>
            <person name="Kijpornyongpan T."/>
            <person name="Mondo S.J."/>
            <person name="Barry K."/>
            <person name="Sandor L."/>
            <person name="Lee J."/>
            <person name="Lipzen A."/>
            <person name="Pangilinan J."/>
            <person name="LaButti K."/>
            <person name="Hainaut M."/>
            <person name="Henrissat B."/>
            <person name="Grigoriev I.V."/>
            <person name="Spatafora J.W."/>
            <person name="Aime M.C."/>
        </authorList>
    </citation>
    <scope>NUCLEOTIDE SEQUENCE [LARGE SCALE GENOMIC DNA]</scope>
    <source>
        <strain evidence="3 4">MCA 5214</strain>
    </source>
</reference>
<dbReference type="InterPro" id="IPR009724">
    <property type="entry name" value="TMEM70"/>
</dbReference>
<keyword evidence="2" id="KW-0812">Transmembrane</keyword>
<dbReference type="RefSeq" id="XP_025365178.1">
    <property type="nucleotide sequence ID" value="XM_025505125.1"/>
</dbReference>
<dbReference type="EMBL" id="KZ819662">
    <property type="protein sequence ID" value="PWN30566.1"/>
    <property type="molecule type" value="Genomic_DNA"/>
</dbReference>
<dbReference type="GO" id="GO:0033615">
    <property type="term" value="P:mitochondrial proton-transporting ATP synthase complex assembly"/>
    <property type="evidence" value="ECO:0007669"/>
    <property type="project" value="TreeGrafter"/>
</dbReference>